<gene>
    <name evidence="1" type="ORF">C2G38_2210122</name>
</gene>
<protein>
    <submittedName>
        <fullName evidence="1">Uncharacterized protein</fullName>
    </submittedName>
</protein>
<comment type="caution">
    <text evidence="1">The sequence shown here is derived from an EMBL/GenBank/DDBJ whole genome shotgun (WGS) entry which is preliminary data.</text>
</comment>
<proteinExistence type="predicted"/>
<evidence type="ECO:0000313" key="2">
    <source>
        <dbReference type="Proteomes" id="UP000266673"/>
    </source>
</evidence>
<organism evidence="1 2">
    <name type="scientific">Gigaspora rosea</name>
    <dbReference type="NCBI Taxonomy" id="44941"/>
    <lineage>
        <taxon>Eukaryota</taxon>
        <taxon>Fungi</taxon>
        <taxon>Fungi incertae sedis</taxon>
        <taxon>Mucoromycota</taxon>
        <taxon>Glomeromycotina</taxon>
        <taxon>Glomeromycetes</taxon>
        <taxon>Diversisporales</taxon>
        <taxon>Gigasporaceae</taxon>
        <taxon>Gigaspora</taxon>
    </lineage>
</organism>
<dbReference type="AlphaFoldDB" id="A0A397UFN3"/>
<name>A0A397UFN3_9GLOM</name>
<accession>A0A397UFN3</accession>
<reference evidence="1 2" key="1">
    <citation type="submission" date="2018-06" db="EMBL/GenBank/DDBJ databases">
        <title>Comparative genomics reveals the genomic features of Rhizophagus irregularis, R. cerebriforme, R. diaphanum and Gigaspora rosea, and their symbiotic lifestyle signature.</title>
        <authorList>
            <person name="Morin E."/>
            <person name="San Clemente H."/>
            <person name="Chen E.C.H."/>
            <person name="De La Providencia I."/>
            <person name="Hainaut M."/>
            <person name="Kuo A."/>
            <person name="Kohler A."/>
            <person name="Murat C."/>
            <person name="Tang N."/>
            <person name="Roy S."/>
            <person name="Loubradou J."/>
            <person name="Henrissat B."/>
            <person name="Grigoriev I.V."/>
            <person name="Corradi N."/>
            <person name="Roux C."/>
            <person name="Martin F.M."/>
        </authorList>
    </citation>
    <scope>NUCLEOTIDE SEQUENCE [LARGE SCALE GENOMIC DNA]</scope>
    <source>
        <strain evidence="1 2">DAOM 194757</strain>
    </source>
</reference>
<evidence type="ECO:0000313" key="1">
    <source>
        <dbReference type="EMBL" id="RIB08984.1"/>
    </source>
</evidence>
<keyword evidence="2" id="KW-1185">Reference proteome</keyword>
<dbReference type="EMBL" id="QKWP01001432">
    <property type="protein sequence ID" value="RIB08984.1"/>
    <property type="molecule type" value="Genomic_DNA"/>
</dbReference>
<dbReference type="Proteomes" id="UP000266673">
    <property type="component" value="Unassembled WGS sequence"/>
</dbReference>
<sequence length="129" mass="14608">MLKTRKIAIFIALFAFIFTYLYATPLPHYAIGHKFIATFKKLNGTVTVEQINEVNYTINLIFNKGFNENAPDYYFIDGSSFASVGITIDPHKAGPWNSTGSGDVDILFDYTLNITKNQRLLDKAKFVKE</sequence>